<evidence type="ECO:0000259" key="7">
    <source>
        <dbReference type="Pfam" id="PF04085"/>
    </source>
</evidence>
<proteinExistence type="inferred from homology"/>
<name>A0A3M0BL44_9AQUI</name>
<dbReference type="Gene3D" id="2.40.10.350">
    <property type="entry name" value="Rod shape-determining protein MreC, domain 2"/>
    <property type="match status" value="1"/>
</dbReference>
<evidence type="ECO:0000256" key="5">
    <source>
        <dbReference type="SAM" id="Coils"/>
    </source>
</evidence>
<evidence type="ECO:0000256" key="6">
    <source>
        <dbReference type="SAM" id="Phobius"/>
    </source>
</evidence>
<dbReference type="RefSeq" id="WP_121922862.1">
    <property type="nucleotide sequence ID" value="NZ_REFO01000011.1"/>
</dbReference>
<dbReference type="PIRSF" id="PIRSF038471">
    <property type="entry name" value="MreC"/>
    <property type="match status" value="1"/>
</dbReference>
<keyword evidence="9" id="KW-1185">Reference proteome</keyword>
<dbReference type="InterPro" id="IPR007221">
    <property type="entry name" value="MreC"/>
</dbReference>
<reference evidence="8 9" key="1">
    <citation type="submission" date="2018-10" db="EMBL/GenBank/DDBJ databases">
        <title>Genomic Encyclopedia of Archaeal and Bacterial Type Strains, Phase II (KMG-II): from individual species to whole genera.</title>
        <authorList>
            <person name="Goeker M."/>
        </authorList>
    </citation>
    <scope>NUCLEOTIDE SEQUENCE [LARGE SCALE GENOMIC DNA]</scope>
    <source>
        <strain evidence="8 9">VM1</strain>
    </source>
</reference>
<feature type="coiled-coil region" evidence="5">
    <location>
        <begin position="54"/>
        <end position="88"/>
    </location>
</feature>
<dbReference type="Proteomes" id="UP000280842">
    <property type="component" value="Unassembled WGS sequence"/>
</dbReference>
<sequence>MFFFKRKKIVVGFLIVFFSLLIFFVFYRNFYLVLDIVYPIQISIKKISDLTIKLENIFIENKKLYEENQRLKQELQKLKLETQTLKAFKIENEKLKKLLKFSKKYKFKRKIVAEVIGYPSESWVKGLIINKGSKDKVKVGDLVITDGYLVGKITKVGYFSSFVLLVNDSNFKITGRTKNTREFVFYKGNGKDGGNLEYIRPNQDIRVGDIVETDNPKGIPIGIIKNVSYQEGDFFKKAEVEAFIKQLNIEYVLILGK</sequence>
<dbReference type="PANTHER" id="PTHR34138">
    <property type="entry name" value="CELL SHAPE-DETERMINING PROTEIN MREC"/>
    <property type="match status" value="1"/>
</dbReference>
<keyword evidence="6" id="KW-1133">Transmembrane helix</keyword>
<keyword evidence="6" id="KW-0472">Membrane</keyword>
<comment type="caution">
    <text evidence="8">The sequence shown here is derived from an EMBL/GenBank/DDBJ whole genome shotgun (WGS) entry which is preliminary data.</text>
</comment>
<evidence type="ECO:0000256" key="3">
    <source>
        <dbReference type="ARBA" id="ARBA00022960"/>
    </source>
</evidence>
<accession>A0A3M0BL44</accession>
<dbReference type="AlphaFoldDB" id="A0A3M0BL44"/>
<evidence type="ECO:0000256" key="4">
    <source>
        <dbReference type="ARBA" id="ARBA00032089"/>
    </source>
</evidence>
<dbReference type="Pfam" id="PF04085">
    <property type="entry name" value="MreC"/>
    <property type="match status" value="1"/>
</dbReference>
<evidence type="ECO:0000313" key="9">
    <source>
        <dbReference type="Proteomes" id="UP000280842"/>
    </source>
</evidence>
<organism evidence="8 9">
    <name type="scientific">Hydrogenothermus marinus</name>
    <dbReference type="NCBI Taxonomy" id="133270"/>
    <lineage>
        <taxon>Bacteria</taxon>
        <taxon>Pseudomonadati</taxon>
        <taxon>Aquificota</taxon>
        <taxon>Aquificia</taxon>
        <taxon>Aquificales</taxon>
        <taxon>Hydrogenothermaceae</taxon>
        <taxon>Hydrogenothermus</taxon>
    </lineage>
</organism>
<keyword evidence="5" id="KW-0175">Coiled coil</keyword>
<evidence type="ECO:0000313" key="8">
    <source>
        <dbReference type="EMBL" id="RMA97069.1"/>
    </source>
</evidence>
<dbReference type="InterPro" id="IPR042175">
    <property type="entry name" value="Cell/Rod_MreC_2"/>
</dbReference>
<dbReference type="InterPro" id="IPR042177">
    <property type="entry name" value="Cell/Rod_1"/>
</dbReference>
<dbReference type="Gene3D" id="2.40.10.340">
    <property type="entry name" value="Rod shape-determining protein MreC, domain 1"/>
    <property type="match status" value="1"/>
</dbReference>
<keyword evidence="6" id="KW-0812">Transmembrane</keyword>
<dbReference type="NCBIfam" id="TIGR00219">
    <property type="entry name" value="mreC"/>
    <property type="match status" value="1"/>
</dbReference>
<comment type="similarity">
    <text evidence="1">Belongs to the MreC family.</text>
</comment>
<gene>
    <name evidence="8" type="ORF">CLV39_0722</name>
</gene>
<dbReference type="GO" id="GO:0008360">
    <property type="term" value="P:regulation of cell shape"/>
    <property type="evidence" value="ECO:0007669"/>
    <property type="project" value="UniProtKB-KW"/>
</dbReference>
<feature type="domain" description="Rod shape-determining protein MreC beta-barrel core" evidence="7">
    <location>
        <begin position="115"/>
        <end position="255"/>
    </location>
</feature>
<evidence type="ECO:0000256" key="1">
    <source>
        <dbReference type="ARBA" id="ARBA00009369"/>
    </source>
</evidence>
<dbReference type="InterPro" id="IPR055342">
    <property type="entry name" value="MreC_beta-barrel_core"/>
</dbReference>
<dbReference type="EMBL" id="REFO01000011">
    <property type="protein sequence ID" value="RMA97069.1"/>
    <property type="molecule type" value="Genomic_DNA"/>
</dbReference>
<dbReference type="PANTHER" id="PTHR34138:SF1">
    <property type="entry name" value="CELL SHAPE-DETERMINING PROTEIN MREC"/>
    <property type="match status" value="1"/>
</dbReference>
<keyword evidence="3" id="KW-0133">Cell shape</keyword>
<protein>
    <recommendedName>
        <fullName evidence="2">Cell shape-determining protein MreC</fullName>
    </recommendedName>
    <alternativeName>
        <fullName evidence="4">Cell shape protein MreC</fullName>
    </alternativeName>
</protein>
<evidence type="ECO:0000256" key="2">
    <source>
        <dbReference type="ARBA" id="ARBA00013855"/>
    </source>
</evidence>
<dbReference type="GO" id="GO:0005886">
    <property type="term" value="C:plasma membrane"/>
    <property type="evidence" value="ECO:0007669"/>
    <property type="project" value="TreeGrafter"/>
</dbReference>
<feature type="transmembrane region" description="Helical" evidence="6">
    <location>
        <begin position="9"/>
        <end position="27"/>
    </location>
</feature>
<dbReference type="OrthoDB" id="9792313at2"/>